<dbReference type="AlphaFoldDB" id="A0A4C1YBI8"/>
<protein>
    <submittedName>
        <fullName evidence="1">Uncharacterized protein</fullName>
    </submittedName>
</protein>
<evidence type="ECO:0000313" key="1">
    <source>
        <dbReference type="EMBL" id="GBP71825.1"/>
    </source>
</evidence>
<comment type="caution">
    <text evidence="1">The sequence shown here is derived from an EMBL/GenBank/DDBJ whole genome shotgun (WGS) entry which is preliminary data.</text>
</comment>
<evidence type="ECO:0000313" key="2">
    <source>
        <dbReference type="Proteomes" id="UP000299102"/>
    </source>
</evidence>
<gene>
    <name evidence="1" type="ORF">EVAR_80156_1</name>
</gene>
<organism evidence="1 2">
    <name type="scientific">Eumeta variegata</name>
    <name type="common">Bagworm moth</name>
    <name type="synonym">Eumeta japonica</name>
    <dbReference type="NCBI Taxonomy" id="151549"/>
    <lineage>
        <taxon>Eukaryota</taxon>
        <taxon>Metazoa</taxon>
        <taxon>Ecdysozoa</taxon>
        <taxon>Arthropoda</taxon>
        <taxon>Hexapoda</taxon>
        <taxon>Insecta</taxon>
        <taxon>Pterygota</taxon>
        <taxon>Neoptera</taxon>
        <taxon>Endopterygota</taxon>
        <taxon>Lepidoptera</taxon>
        <taxon>Glossata</taxon>
        <taxon>Ditrysia</taxon>
        <taxon>Tineoidea</taxon>
        <taxon>Psychidae</taxon>
        <taxon>Oiketicinae</taxon>
        <taxon>Eumeta</taxon>
    </lineage>
</organism>
<keyword evidence="2" id="KW-1185">Reference proteome</keyword>
<proteinExistence type="predicted"/>
<accession>A0A4C1YBI8</accession>
<dbReference type="Proteomes" id="UP000299102">
    <property type="component" value="Unassembled WGS sequence"/>
</dbReference>
<name>A0A4C1YBI8_EUMVA</name>
<reference evidence="1 2" key="1">
    <citation type="journal article" date="2019" name="Commun. Biol.">
        <title>The bagworm genome reveals a unique fibroin gene that provides high tensile strength.</title>
        <authorList>
            <person name="Kono N."/>
            <person name="Nakamura H."/>
            <person name="Ohtoshi R."/>
            <person name="Tomita M."/>
            <person name="Numata K."/>
            <person name="Arakawa K."/>
        </authorList>
    </citation>
    <scope>NUCLEOTIDE SEQUENCE [LARGE SCALE GENOMIC DNA]</scope>
</reference>
<sequence>MPNEKALERLQGIWNEIRAYVPPSEVVHMPHMRTEVKQQHNGNPIGNQVAVTARGRDLLHARTSSHLDAPPCGALSVPTDITMRVNVVRVNR</sequence>
<dbReference type="EMBL" id="BGZK01001123">
    <property type="protein sequence ID" value="GBP71825.1"/>
    <property type="molecule type" value="Genomic_DNA"/>
</dbReference>